<dbReference type="InterPro" id="IPR055414">
    <property type="entry name" value="LRR_R13L4/SHOC2-like"/>
</dbReference>
<organism evidence="5 6">
    <name type="scientific">Digitaria exilis</name>
    <dbReference type="NCBI Taxonomy" id="1010633"/>
    <lineage>
        <taxon>Eukaryota</taxon>
        <taxon>Viridiplantae</taxon>
        <taxon>Streptophyta</taxon>
        <taxon>Embryophyta</taxon>
        <taxon>Tracheophyta</taxon>
        <taxon>Spermatophyta</taxon>
        <taxon>Magnoliopsida</taxon>
        <taxon>Liliopsida</taxon>
        <taxon>Poales</taxon>
        <taxon>Poaceae</taxon>
        <taxon>PACMAD clade</taxon>
        <taxon>Panicoideae</taxon>
        <taxon>Panicodae</taxon>
        <taxon>Paniceae</taxon>
        <taxon>Anthephorinae</taxon>
        <taxon>Digitaria</taxon>
    </lineage>
</organism>
<evidence type="ECO:0000259" key="4">
    <source>
        <dbReference type="Pfam" id="PF23598"/>
    </source>
</evidence>
<dbReference type="PANTHER" id="PTHR23155">
    <property type="entry name" value="DISEASE RESISTANCE PROTEIN RP"/>
    <property type="match status" value="1"/>
</dbReference>
<dbReference type="EMBL" id="JACEFO010002278">
    <property type="protein sequence ID" value="KAF8668268.1"/>
    <property type="molecule type" value="Genomic_DNA"/>
</dbReference>
<protein>
    <recommendedName>
        <fullName evidence="7">NB-ARC domain-containing protein</fullName>
    </recommendedName>
</protein>
<dbReference type="OrthoDB" id="644366at2759"/>
<dbReference type="Pfam" id="PF23598">
    <property type="entry name" value="LRR_14"/>
    <property type="match status" value="1"/>
</dbReference>
<dbReference type="InterPro" id="IPR027417">
    <property type="entry name" value="P-loop_NTPase"/>
</dbReference>
<accession>A0A835AP73</accession>
<dbReference type="PANTHER" id="PTHR23155:SF906">
    <property type="entry name" value="OS08G0205100 PROTEIN"/>
    <property type="match status" value="1"/>
</dbReference>
<evidence type="ECO:0000313" key="6">
    <source>
        <dbReference type="Proteomes" id="UP000636709"/>
    </source>
</evidence>
<dbReference type="Gene3D" id="1.10.10.10">
    <property type="entry name" value="Winged helix-like DNA-binding domain superfamily/Winged helix DNA-binding domain"/>
    <property type="match status" value="1"/>
</dbReference>
<feature type="domain" description="Disease resistance protein winged helix" evidence="3">
    <location>
        <begin position="109"/>
        <end position="181"/>
    </location>
</feature>
<gene>
    <name evidence="5" type="ORF">HU200_052322</name>
</gene>
<dbReference type="SUPFAM" id="SSF52540">
    <property type="entry name" value="P-loop containing nucleoside triphosphate hydrolases"/>
    <property type="match status" value="1"/>
</dbReference>
<dbReference type="Proteomes" id="UP000636709">
    <property type="component" value="Unassembled WGS sequence"/>
</dbReference>
<dbReference type="Gene3D" id="1.10.8.430">
    <property type="entry name" value="Helical domain of apoptotic protease-activating factors"/>
    <property type="match status" value="1"/>
</dbReference>
<evidence type="ECO:0000256" key="2">
    <source>
        <dbReference type="ARBA" id="ARBA00022821"/>
    </source>
</evidence>
<dbReference type="InterPro" id="IPR042197">
    <property type="entry name" value="Apaf_helical"/>
</dbReference>
<dbReference type="InterPro" id="IPR036388">
    <property type="entry name" value="WH-like_DNA-bd_sf"/>
</dbReference>
<keyword evidence="6" id="KW-1185">Reference proteome</keyword>
<dbReference type="GO" id="GO:0009626">
    <property type="term" value="P:plant-type hypersensitive response"/>
    <property type="evidence" value="ECO:0007669"/>
    <property type="project" value="UniProtKB-ARBA"/>
</dbReference>
<comment type="caution">
    <text evidence="5">The sequence shown here is derived from an EMBL/GenBank/DDBJ whole genome shotgun (WGS) entry which is preliminary data.</text>
</comment>
<sequence>MKPLSEHDSRKLFFCRIFGSEDACPSQFEKVSFEILRKCGVLPLAIITVAGILACHPTRLVEQWEHIQDCLASQYAENPSLEDMMHILDLSYKNLPRHLKACFLYLGSYPEDHTICRDELVRRWVAEGFVTVSASHRRDEWDVAMSYFNELVNRSMIQPVYDFYNVEVVSCRLHDMMLDLIVRRCREYNFVSLVHDPGAVVELQDKVRRLTANLNGKEMPVIISNCSHLSQIRSLAILERSYWAPPLLEFKRLRVLLLLEFPKNIKLRYLKVQFKTRPQQDYSQTHPIVLPSQIRNMRKLETLEIPFEVFSSIPSDIVDLPCLANLIMPWGLLLPDGIGKLTSLRTLKSFMVWMSSSETIEGIGKLTNLTDLSLECCRKFVGPMGRCADGHTTTATWMTALISSLEQLVRLKRLSLESFPSGCCACSDGLSSLTPNFGNLEWLDVSQWTFYRVPRWIGDLHNLRSLRLTVKEMSKSSWEDHSIIGKLPSLILLNLKITGVLTERIVIGGSTGFALLQSFEFNYDGTSHLTFESGAMPKLRELMLRLDPWAWDKATPVGLHHLSSLKEINVYTLELRGSTTRSGESGQKIMNSVFSKAAAAIPSRPAVAVWCG</sequence>
<dbReference type="InterPro" id="IPR044974">
    <property type="entry name" value="Disease_R_plants"/>
</dbReference>
<name>A0A835AP73_9POAL</name>
<proteinExistence type="predicted"/>
<keyword evidence="1" id="KW-0677">Repeat</keyword>
<dbReference type="AlphaFoldDB" id="A0A835AP73"/>
<dbReference type="Gene3D" id="3.80.10.10">
    <property type="entry name" value="Ribonuclease Inhibitor"/>
    <property type="match status" value="1"/>
</dbReference>
<keyword evidence="2" id="KW-0611">Plant defense</keyword>
<reference evidence="5" key="1">
    <citation type="submission" date="2020-07" db="EMBL/GenBank/DDBJ databases">
        <title>Genome sequence and genetic diversity analysis of an under-domesticated orphan crop, white fonio (Digitaria exilis).</title>
        <authorList>
            <person name="Bennetzen J.L."/>
            <person name="Chen S."/>
            <person name="Ma X."/>
            <person name="Wang X."/>
            <person name="Yssel A.E.J."/>
            <person name="Chaluvadi S.R."/>
            <person name="Johnson M."/>
            <person name="Gangashetty P."/>
            <person name="Hamidou F."/>
            <person name="Sanogo M.D."/>
            <person name="Zwaenepoel A."/>
            <person name="Wallace J."/>
            <person name="Van De Peer Y."/>
            <person name="Van Deynze A."/>
        </authorList>
    </citation>
    <scope>NUCLEOTIDE SEQUENCE</scope>
    <source>
        <tissue evidence="5">Leaves</tissue>
    </source>
</reference>
<dbReference type="InterPro" id="IPR032675">
    <property type="entry name" value="LRR_dom_sf"/>
</dbReference>
<dbReference type="InterPro" id="IPR058922">
    <property type="entry name" value="WHD_DRP"/>
</dbReference>
<dbReference type="GO" id="GO:0002758">
    <property type="term" value="P:innate immune response-activating signaling pathway"/>
    <property type="evidence" value="ECO:0007669"/>
    <property type="project" value="UniProtKB-ARBA"/>
</dbReference>
<evidence type="ECO:0008006" key="7">
    <source>
        <dbReference type="Google" id="ProtNLM"/>
    </source>
</evidence>
<dbReference type="Pfam" id="PF23559">
    <property type="entry name" value="WHD_DRP"/>
    <property type="match status" value="1"/>
</dbReference>
<dbReference type="FunFam" id="1.10.10.10:FF:000322">
    <property type="entry name" value="Probable disease resistance protein At1g63360"/>
    <property type="match status" value="1"/>
</dbReference>
<feature type="domain" description="Disease resistance R13L4/SHOC-2-like LRR" evidence="4">
    <location>
        <begin position="231"/>
        <end position="606"/>
    </location>
</feature>
<evidence type="ECO:0000256" key="1">
    <source>
        <dbReference type="ARBA" id="ARBA00022737"/>
    </source>
</evidence>
<dbReference type="GO" id="GO:0043531">
    <property type="term" value="F:ADP binding"/>
    <property type="evidence" value="ECO:0007669"/>
    <property type="project" value="InterPro"/>
</dbReference>
<evidence type="ECO:0000313" key="5">
    <source>
        <dbReference type="EMBL" id="KAF8668268.1"/>
    </source>
</evidence>
<dbReference type="SUPFAM" id="SSF52058">
    <property type="entry name" value="L domain-like"/>
    <property type="match status" value="1"/>
</dbReference>
<dbReference type="GO" id="GO:0042742">
    <property type="term" value="P:defense response to bacterium"/>
    <property type="evidence" value="ECO:0007669"/>
    <property type="project" value="UniProtKB-ARBA"/>
</dbReference>
<evidence type="ECO:0000259" key="3">
    <source>
        <dbReference type="Pfam" id="PF23559"/>
    </source>
</evidence>